<dbReference type="STRING" id="4155.A0A022RML1"/>
<feature type="transmembrane region" description="Helical" evidence="7">
    <location>
        <begin position="68"/>
        <end position="89"/>
    </location>
</feature>
<feature type="transmembrane region" description="Helical" evidence="7">
    <location>
        <begin position="43"/>
        <end position="61"/>
    </location>
</feature>
<evidence type="ECO:0000256" key="7">
    <source>
        <dbReference type="SAM" id="Phobius"/>
    </source>
</evidence>
<protein>
    <recommendedName>
        <fullName evidence="8">Integral membrane bound transporter domain-containing protein</fullName>
    </recommendedName>
</protein>
<dbReference type="KEGG" id="egt:105952944"/>
<dbReference type="Proteomes" id="UP000030748">
    <property type="component" value="Unassembled WGS sequence"/>
</dbReference>
<sequence>MRSTARVMWAMRLHSAVRAALPCAVIGGTTLYGPTFITNQIKFPAFTYVTAILITFDATVLGGSLRGCWHAFCATAQVVPPAMAAWWLAGDGDGLSVWIAALAAAAASFVVALPESTHLMAKRIALGQIVLTCTDAVITSDESISGYMHPLHIAASTALGASASVIALLLPFPRLAHFEVEKLRRVYAKNARERMNLYLRAFDANDNRTKTELLLQAKPFAQTGNKLLHNITILLEVIWWERPWSHYSKHDLVSIKDRLRITELTMSGMEYSLVSSQTPDNQEQFPSVFDSLSSYLHHKIDQAILPIEKAHEKRKGSTFIEENLSLPLVPIHNKHQCICFFFSCIDMFINKTAENHISQTKPQKTEFPIIEKIKNWIFKLSRSDRLESALKCSLSLGLAVVSGLMLEKENGCWASLTVATGFSIGKQPFFTAANSRAQGTAVGSVYGVICCFLFHYLELRLLSLLPWIVFSIFIRHSRMYGQTGGMSAAAGASLILGRKKYGPPSEFAIARITSVFVGMFCFLLVELLIQPNRAATLAKRQLYLTLGALENSLNGTGFRRVPKFLQAREKNQRKFETRVQELSISVADADSEPDFWCLPFQTSCYKKVVASLSCIVNMVYFLEYNLETLSEYHEQLDNELELLKESIKSLLKYLKVSLVKTPPVDIEEKSREIEAGKLRNSEKVNELVIEYEEKENERRHGETVVRCMGAIEFCISSMRKEIDNVEIYVKEIVQWENYSTK</sequence>
<evidence type="ECO:0000313" key="9">
    <source>
        <dbReference type="EMBL" id="EYU41707.1"/>
    </source>
</evidence>
<dbReference type="Pfam" id="PF13515">
    <property type="entry name" value="FUSC_2"/>
    <property type="match status" value="1"/>
</dbReference>
<evidence type="ECO:0000259" key="8">
    <source>
        <dbReference type="Pfam" id="PF13515"/>
    </source>
</evidence>
<dbReference type="InterPro" id="IPR049453">
    <property type="entry name" value="Memb_transporter_dom"/>
</dbReference>
<keyword evidence="5 7" id="KW-0472">Membrane</keyword>
<dbReference type="AlphaFoldDB" id="A0A022RML1"/>
<evidence type="ECO:0000256" key="1">
    <source>
        <dbReference type="ARBA" id="ARBA00004651"/>
    </source>
</evidence>
<dbReference type="PANTHER" id="PTHR30509:SF34">
    <property type="entry name" value="F3L24.34 PROTEIN"/>
    <property type="match status" value="1"/>
</dbReference>
<dbReference type="PhylomeDB" id="A0A022RML1"/>
<feature type="domain" description="Integral membrane bound transporter" evidence="8">
    <location>
        <begin position="399"/>
        <end position="525"/>
    </location>
</feature>
<reference evidence="9 10" key="1">
    <citation type="journal article" date="2013" name="Proc. Natl. Acad. Sci. U.S.A.">
        <title>Fine-scale variation in meiotic recombination in Mimulus inferred from population shotgun sequencing.</title>
        <authorList>
            <person name="Hellsten U."/>
            <person name="Wright K.M."/>
            <person name="Jenkins J."/>
            <person name="Shu S."/>
            <person name="Yuan Y."/>
            <person name="Wessler S.R."/>
            <person name="Schmutz J."/>
            <person name="Willis J.H."/>
            <person name="Rokhsar D.S."/>
        </authorList>
    </citation>
    <scope>NUCLEOTIDE SEQUENCE [LARGE SCALE GENOMIC DNA]</scope>
    <source>
        <strain evidence="10">cv. DUN x IM62</strain>
    </source>
</reference>
<dbReference type="GO" id="GO:0005886">
    <property type="term" value="C:plasma membrane"/>
    <property type="evidence" value="ECO:0000318"/>
    <property type="project" value="GO_Central"/>
</dbReference>
<feature type="transmembrane region" description="Helical" evidence="7">
    <location>
        <begin position="95"/>
        <end position="113"/>
    </location>
</feature>
<feature type="transmembrane region" description="Helical" evidence="7">
    <location>
        <begin position="508"/>
        <end position="529"/>
    </location>
</feature>
<feature type="transmembrane region" description="Helical" evidence="7">
    <location>
        <begin position="445"/>
        <end position="467"/>
    </location>
</feature>
<dbReference type="EMBL" id="KI630319">
    <property type="protein sequence ID" value="EYU41707.1"/>
    <property type="molecule type" value="Genomic_DNA"/>
</dbReference>
<comment type="subcellular location">
    <subcellularLocation>
        <location evidence="1">Cell membrane</location>
        <topology evidence="1">Multi-pass membrane protein</topology>
    </subcellularLocation>
</comment>
<dbReference type="OMA" id="VECTHFR"/>
<dbReference type="eggNOG" id="ENOG502QSR1">
    <property type="taxonomic scope" value="Eukaryota"/>
</dbReference>
<organism evidence="9 10">
    <name type="scientific">Erythranthe guttata</name>
    <name type="common">Yellow monkey flower</name>
    <name type="synonym">Mimulus guttatus</name>
    <dbReference type="NCBI Taxonomy" id="4155"/>
    <lineage>
        <taxon>Eukaryota</taxon>
        <taxon>Viridiplantae</taxon>
        <taxon>Streptophyta</taxon>
        <taxon>Embryophyta</taxon>
        <taxon>Tracheophyta</taxon>
        <taxon>Spermatophyta</taxon>
        <taxon>Magnoliopsida</taxon>
        <taxon>eudicotyledons</taxon>
        <taxon>Gunneridae</taxon>
        <taxon>Pentapetalae</taxon>
        <taxon>asterids</taxon>
        <taxon>lamiids</taxon>
        <taxon>Lamiales</taxon>
        <taxon>Phrymaceae</taxon>
        <taxon>Erythranthe</taxon>
    </lineage>
</organism>
<keyword evidence="2" id="KW-1003">Cell membrane</keyword>
<evidence type="ECO:0000256" key="6">
    <source>
        <dbReference type="SAM" id="Coils"/>
    </source>
</evidence>
<evidence type="ECO:0000313" key="10">
    <source>
        <dbReference type="Proteomes" id="UP000030748"/>
    </source>
</evidence>
<accession>A0A022RML1</accession>
<keyword evidence="6" id="KW-0175">Coiled coil</keyword>
<proteinExistence type="predicted"/>
<keyword evidence="3 7" id="KW-0812">Transmembrane</keyword>
<feature type="coiled-coil region" evidence="6">
    <location>
        <begin position="626"/>
        <end position="653"/>
    </location>
</feature>
<name>A0A022RML1_ERYGU</name>
<gene>
    <name evidence="9" type="ORF">MIMGU_mgv1a021165mg</name>
</gene>
<keyword evidence="4 7" id="KW-1133">Transmembrane helix</keyword>
<dbReference type="PANTHER" id="PTHR30509">
    <property type="entry name" value="P-HYDROXYBENZOIC ACID EFFLUX PUMP SUBUNIT-RELATED"/>
    <property type="match status" value="1"/>
</dbReference>
<evidence type="ECO:0000256" key="2">
    <source>
        <dbReference type="ARBA" id="ARBA00022475"/>
    </source>
</evidence>
<evidence type="ECO:0000256" key="5">
    <source>
        <dbReference type="ARBA" id="ARBA00023136"/>
    </source>
</evidence>
<keyword evidence="10" id="KW-1185">Reference proteome</keyword>
<dbReference type="OrthoDB" id="68611at2759"/>
<evidence type="ECO:0000256" key="4">
    <source>
        <dbReference type="ARBA" id="ARBA00022989"/>
    </source>
</evidence>
<evidence type="ECO:0000256" key="3">
    <source>
        <dbReference type="ARBA" id="ARBA00022692"/>
    </source>
</evidence>